<feature type="modified residue" description="4-aspartylphosphate" evidence="2">
    <location>
        <position position="60"/>
    </location>
</feature>
<dbReference type="SUPFAM" id="SSF52172">
    <property type="entry name" value="CheY-like"/>
    <property type="match status" value="1"/>
</dbReference>
<dbReference type="STRING" id="118168.MC7420_3534"/>
<evidence type="ECO:0000259" key="3">
    <source>
        <dbReference type="PROSITE" id="PS50110"/>
    </source>
</evidence>
<proteinExistence type="predicted"/>
<dbReference type="Pfam" id="PF00072">
    <property type="entry name" value="Response_reg"/>
    <property type="match status" value="1"/>
</dbReference>
<keyword evidence="1 2" id="KW-0597">Phosphoprotein</keyword>
<dbReference type="Proteomes" id="UP000003835">
    <property type="component" value="Unassembled WGS sequence"/>
</dbReference>
<dbReference type="PANTHER" id="PTHR44591">
    <property type="entry name" value="STRESS RESPONSE REGULATOR PROTEIN 1"/>
    <property type="match status" value="1"/>
</dbReference>
<dbReference type="OrthoDB" id="9808843at2"/>
<dbReference type="GO" id="GO:0000160">
    <property type="term" value="P:phosphorelay signal transduction system"/>
    <property type="evidence" value="ECO:0007669"/>
    <property type="project" value="InterPro"/>
</dbReference>
<name>B4W011_9CYAN</name>
<accession>B4W011</accession>
<evidence type="ECO:0000256" key="2">
    <source>
        <dbReference type="PROSITE-ProRule" id="PRU00169"/>
    </source>
</evidence>
<dbReference type="InterPro" id="IPR011006">
    <property type="entry name" value="CheY-like_superfamily"/>
</dbReference>
<evidence type="ECO:0000313" key="5">
    <source>
        <dbReference type="Proteomes" id="UP000003835"/>
    </source>
</evidence>
<evidence type="ECO:0000256" key="1">
    <source>
        <dbReference type="ARBA" id="ARBA00022553"/>
    </source>
</evidence>
<protein>
    <recommendedName>
        <fullName evidence="3">Response regulatory domain-containing protein</fullName>
    </recommendedName>
</protein>
<sequence>MKVMVVDDEKDVLLLFRQRFRKEIRQGKIEFHFAFSAKEALYYLEMESKKQNCVVLILSDINMPEINGLELLKTIKSNFPNLKVFMITAYGDDENYRLSQEYGADDYIHKPVDFDQLKEKIFNLSTT</sequence>
<evidence type="ECO:0000313" key="4">
    <source>
        <dbReference type="EMBL" id="EDX72462.1"/>
    </source>
</evidence>
<keyword evidence="5" id="KW-1185">Reference proteome</keyword>
<dbReference type="InterPro" id="IPR050595">
    <property type="entry name" value="Bact_response_regulator"/>
</dbReference>
<dbReference type="EMBL" id="DS989864">
    <property type="protein sequence ID" value="EDX72462.1"/>
    <property type="molecule type" value="Genomic_DNA"/>
</dbReference>
<dbReference type="AlphaFoldDB" id="B4W011"/>
<organism evidence="4 5">
    <name type="scientific">Coleofasciculus chthonoplastes PCC 7420</name>
    <dbReference type="NCBI Taxonomy" id="118168"/>
    <lineage>
        <taxon>Bacteria</taxon>
        <taxon>Bacillati</taxon>
        <taxon>Cyanobacteriota</taxon>
        <taxon>Cyanophyceae</taxon>
        <taxon>Coleofasciculales</taxon>
        <taxon>Coleofasciculaceae</taxon>
        <taxon>Coleofasciculus</taxon>
    </lineage>
</organism>
<dbReference type="HOGENOM" id="CLU_000445_69_8_3"/>
<dbReference type="PROSITE" id="PS50110">
    <property type="entry name" value="RESPONSE_REGULATORY"/>
    <property type="match status" value="1"/>
</dbReference>
<reference evidence="4 5" key="1">
    <citation type="submission" date="2008-07" db="EMBL/GenBank/DDBJ databases">
        <authorList>
            <person name="Tandeau de Marsac N."/>
            <person name="Ferriera S."/>
            <person name="Johnson J."/>
            <person name="Kravitz S."/>
            <person name="Beeson K."/>
            <person name="Sutton G."/>
            <person name="Rogers Y.-H."/>
            <person name="Friedman R."/>
            <person name="Frazier M."/>
            <person name="Venter J.C."/>
        </authorList>
    </citation>
    <scope>NUCLEOTIDE SEQUENCE [LARGE SCALE GENOMIC DNA]</scope>
    <source>
        <strain evidence="4 5">PCC 7420</strain>
    </source>
</reference>
<dbReference type="eggNOG" id="COG2197">
    <property type="taxonomic scope" value="Bacteria"/>
</dbReference>
<gene>
    <name evidence="4" type="ORF">MC7420_3534</name>
</gene>
<dbReference type="PANTHER" id="PTHR44591:SF3">
    <property type="entry name" value="RESPONSE REGULATORY DOMAIN-CONTAINING PROTEIN"/>
    <property type="match status" value="1"/>
</dbReference>
<dbReference type="SMART" id="SM00448">
    <property type="entry name" value="REC"/>
    <property type="match status" value="1"/>
</dbReference>
<dbReference type="Gene3D" id="3.40.50.2300">
    <property type="match status" value="1"/>
</dbReference>
<dbReference type="InterPro" id="IPR001789">
    <property type="entry name" value="Sig_transdc_resp-reg_receiver"/>
</dbReference>
<dbReference type="RefSeq" id="WP_006104437.1">
    <property type="nucleotide sequence ID" value="NZ_DS989864.1"/>
</dbReference>
<feature type="domain" description="Response regulatory" evidence="3">
    <location>
        <begin position="2"/>
        <end position="125"/>
    </location>
</feature>